<protein>
    <recommendedName>
        <fullName evidence="4">3-dehydroquinate dehydratase</fullName>
        <shortName evidence="4">3-dehydroquinase</shortName>
        <ecNumber evidence="4">4.2.1.10</ecNumber>
    </recommendedName>
    <alternativeName>
        <fullName evidence="4">Type I DHQase</fullName>
    </alternativeName>
    <alternativeName>
        <fullName evidence="4">Type I dehydroquinase</fullName>
        <shortName evidence="4">DHQ1</shortName>
    </alternativeName>
</protein>
<reference evidence="6" key="1">
    <citation type="submission" date="2017-09" db="EMBL/GenBank/DDBJ databases">
        <title>Depth-based differentiation of microbial function through sediment-hosted aquifers and enrichment of novel symbionts in the deep terrestrial subsurface.</title>
        <authorList>
            <person name="Probst A.J."/>
            <person name="Ladd B."/>
            <person name="Jarett J.K."/>
            <person name="Geller-Mcgrath D.E."/>
            <person name="Sieber C.M.K."/>
            <person name="Emerson J.B."/>
            <person name="Anantharaman K."/>
            <person name="Thomas B.C."/>
            <person name="Malmstrom R."/>
            <person name="Stieglmeier M."/>
            <person name="Klingl A."/>
            <person name="Woyke T."/>
            <person name="Ryan C.M."/>
            <person name="Banfield J.F."/>
        </authorList>
    </citation>
    <scope>NUCLEOTIDE SEQUENCE [LARGE SCALE GENOMIC DNA]</scope>
</reference>
<dbReference type="GO" id="GO:0008652">
    <property type="term" value="P:amino acid biosynthetic process"/>
    <property type="evidence" value="ECO:0007669"/>
    <property type="project" value="UniProtKB-KW"/>
</dbReference>
<dbReference type="SUPFAM" id="SSF51569">
    <property type="entry name" value="Aldolase"/>
    <property type="match status" value="1"/>
</dbReference>
<keyword evidence="4" id="KW-0057">Aromatic amino acid biosynthesis</keyword>
<name>A0A2M8EWC5_9BACT</name>
<feature type="binding site" evidence="4">
    <location>
        <position position="62"/>
    </location>
    <ligand>
        <name>3-dehydroquinate</name>
        <dbReference type="ChEBI" id="CHEBI:32364"/>
    </ligand>
</feature>
<comment type="function">
    <text evidence="4">Involved in the third step of the chorismate pathway, which leads to the biosynthesis of aromatic amino acids. Catalyzes the cis-dehydration of 3-dehydroquinate (DHQ) and introduces the first double bond of the aromatic ring to yield 3-dehydroshikimate.</text>
</comment>
<dbReference type="GO" id="GO:0003855">
    <property type="term" value="F:3-dehydroquinate dehydratase activity"/>
    <property type="evidence" value="ECO:0007669"/>
    <property type="project" value="UniProtKB-UniRule"/>
</dbReference>
<keyword evidence="2 4" id="KW-0456">Lyase</keyword>
<accession>A0A2M8EWC5</accession>
<dbReference type="PANTHER" id="PTHR43699:SF1">
    <property type="entry name" value="3-DEHYDROQUINATE DEHYDRATASE"/>
    <property type="match status" value="1"/>
</dbReference>
<dbReference type="InterPro" id="IPR001381">
    <property type="entry name" value="DHquinase_I"/>
</dbReference>
<dbReference type="UniPathway" id="UPA00053">
    <property type="reaction ID" value="UER00086"/>
</dbReference>
<dbReference type="EC" id="4.2.1.10" evidence="4"/>
<gene>
    <name evidence="4 5" type="primary">aroD</name>
    <name evidence="5" type="ORF">CO051_07220</name>
</gene>
<dbReference type="InterPro" id="IPR050146">
    <property type="entry name" value="Type-I_3-dehydroquinase"/>
</dbReference>
<evidence type="ECO:0000313" key="5">
    <source>
        <dbReference type="EMBL" id="PJC30167.1"/>
    </source>
</evidence>
<dbReference type="Pfam" id="PF01487">
    <property type="entry name" value="DHquinase_I"/>
    <property type="match status" value="1"/>
</dbReference>
<organism evidence="5 6">
    <name type="scientific">Candidatus Roizmanbacteria bacterium CG_4_9_14_0_2_um_filter_39_13</name>
    <dbReference type="NCBI Taxonomy" id="1974839"/>
    <lineage>
        <taxon>Bacteria</taxon>
        <taxon>Candidatus Roizmaniibacteriota</taxon>
    </lineage>
</organism>
<comment type="subunit">
    <text evidence="4">Homodimer.</text>
</comment>
<feature type="binding site" evidence="4">
    <location>
        <position position="207"/>
    </location>
    <ligand>
        <name>3-dehydroquinate</name>
        <dbReference type="ChEBI" id="CHEBI:32364"/>
    </ligand>
</feature>
<dbReference type="GO" id="GO:0009073">
    <property type="term" value="P:aromatic amino acid family biosynthetic process"/>
    <property type="evidence" value="ECO:0007669"/>
    <property type="project" value="UniProtKB-KW"/>
</dbReference>
<keyword evidence="4" id="KW-0028">Amino-acid biosynthesis</keyword>
<feature type="binding site" evidence="4">
    <location>
        <begin position="32"/>
        <end position="34"/>
    </location>
    <ligand>
        <name>3-dehydroquinate</name>
        <dbReference type="ChEBI" id="CHEBI:32364"/>
    </ligand>
</feature>
<comment type="pathway">
    <text evidence="4">Metabolic intermediate biosynthesis; chorismate biosynthesis; chorismate from D-erythrose 4-phosphate and phosphoenolpyruvate: step 3/7.</text>
</comment>
<comment type="caution">
    <text evidence="4">Lacks conserved residue(s) required for the propagation of feature annotation.</text>
</comment>
<evidence type="ECO:0000256" key="1">
    <source>
        <dbReference type="ARBA" id="ARBA00001864"/>
    </source>
</evidence>
<dbReference type="AlphaFoldDB" id="A0A2M8EWC5"/>
<dbReference type="InterPro" id="IPR013785">
    <property type="entry name" value="Aldolase_TIM"/>
</dbReference>
<sequence>MNIRICTPVMGNTMEVFLRNLEKTQRLSNLVELRVDYISDMTVSNLDSIRAKTTVPAIVTCRPSSESGHFAGSEEDRISILQSAIGMFEYVDIELATMQHHEFNRNEKTKFIISYHNFVGTPSYWDIQKIIYNINTCNPDIIKLATMVNHDYEVTKLYRLLTNKPKDEERIVVGMGAVGRMTRILGPLLGSYLTYASTPWCESAEGQIQIADLKKVYNTLT</sequence>
<dbReference type="EMBL" id="PFSC01000188">
    <property type="protein sequence ID" value="PJC30167.1"/>
    <property type="molecule type" value="Genomic_DNA"/>
</dbReference>
<evidence type="ECO:0000256" key="2">
    <source>
        <dbReference type="ARBA" id="ARBA00023239"/>
    </source>
</evidence>
<evidence type="ECO:0000256" key="4">
    <source>
        <dbReference type="HAMAP-Rule" id="MF_00214"/>
    </source>
</evidence>
<feature type="binding site" evidence="4">
    <location>
        <position position="203"/>
    </location>
    <ligand>
        <name>3-dehydroquinate</name>
        <dbReference type="ChEBI" id="CHEBI:32364"/>
    </ligand>
</feature>
<dbReference type="NCBIfam" id="TIGR01093">
    <property type="entry name" value="aroD"/>
    <property type="match status" value="1"/>
</dbReference>
<dbReference type="GO" id="GO:0046279">
    <property type="term" value="P:3,4-dihydroxybenzoate biosynthetic process"/>
    <property type="evidence" value="ECO:0007669"/>
    <property type="project" value="TreeGrafter"/>
</dbReference>
<dbReference type="Proteomes" id="UP000231383">
    <property type="component" value="Unassembled WGS sequence"/>
</dbReference>
<feature type="binding site" evidence="4">
    <location>
        <position position="183"/>
    </location>
    <ligand>
        <name>3-dehydroquinate</name>
        <dbReference type="ChEBI" id="CHEBI:32364"/>
    </ligand>
</feature>
<comment type="similarity">
    <text evidence="4">Belongs to the type-I 3-dehydroquinase family.</text>
</comment>
<dbReference type="Gene3D" id="3.20.20.70">
    <property type="entry name" value="Aldolase class I"/>
    <property type="match status" value="1"/>
</dbReference>
<comment type="caution">
    <text evidence="5">The sequence shown here is derived from an EMBL/GenBank/DDBJ whole genome shotgun (WGS) entry which is preliminary data.</text>
</comment>
<proteinExistence type="inferred from homology"/>
<evidence type="ECO:0000256" key="3">
    <source>
        <dbReference type="ARBA" id="ARBA00023270"/>
    </source>
</evidence>
<evidence type="ECO:0000313" key="6">
    <source>
        <dbReference type="Proteomes" id="UP000231383"/>
    </source>
</evidence>
<dbReference type="HAMAP" id="MF_00214">
    <property type="entry name" value="AroD"/>
    <property type="match status" value="1"/>
</dbReference>
<dbReference type="PANTHER" id="PTHR43699">
    <property type="entry name" value="3-DEHYDROQUINATE DEHYDRATASE"/>
    <property type="match status" value="1"/>
</dbReference>
<dbReference type="GO" id="GO:0009423">
    <property type="term" value="P:chorismate biosynthetic process"/>
    <property type="evidence" value="ECO:0007669"/>
    <property type="project" value="UniProtKB-UniRule"/>
</dbReference>
<feature type="active site" description="Proton donor/acceptor" evidence="4">
    <location>
        <position position="116"/>
    </location>
</feature>
<comment type="catalytic activity">
    <reaction evidence="1 4">
        <text>3-dehydroquinate = 3-dehydroshikimate + H2O</text>
        <dbReference type="Rhea" id="RHEA:21096"/>
        <dbReference type="ChEBI" id="CHEBI:15377"/>
        <dbReference type="ChEBI" id="CHEBI:16630"/>
        <dbReference type="ChEBI" id="CHEBI:32364"/>
        <dbReference type="EC" id="4.2.1.10"/>
    </reaction>
</comment>
<feature type="active site" description="Schiff-base intermediate with substrate" evidence="4">
    <location>
        <position position="143"/>
    </location>
</feature>
<keyword evidence="3 4" id="KW-0704">Schiff base</keyword>
<dbReference type="CDD" id="cd00502">
    <property type="entry name" value="DHQase_I"/>
    <property type="match status" value="1"/>
</dbReference>